<reference evidence="1" key="1">
    <citation type="journal article" date="2020" name="Nat. Commun.">
        <title>Large-scale genome sequencing of mycorrhizal fungi provides insights into the early evolution of symbiotic traits.</title>
        <authorList>
            <person name="Miyauchi S."/>
            <person name="Kiss E."/>
            <person name="Kuo A."/>
            <person name="Drula E."/>
            <person name="Kohler A."/>
            <person name="Sanchez-Garcia M."/>
            <person name="Morin E."/>
            <person name="Andreopoulos B."/>
            <person name="Barry K.W."/>
            <person name="Bonito G."/>
            <person name="Buee M."/>
            <person name="Carver A."/>
            <person name="Chen C."/>
            <person name="Cichocki N."/>
            <person name="Clum A."/>
            <person name="Culley D."/>
            <person name="Crous P.W."/>
            <person name="Fauchery L."/>
            <person name="Girlanda M."/>
            <person name="Hayes R.D."/>
            <person name="Keri Z."/>
            <person name="LaButti K."/>
            <person name="Lipzen A."/>
            <person name="Lombard V."/>
            <person name="Magnuson J."/>
            <person name="Maillard F."/>
            <person name="Murat C."/>
            <person name="Nolan M."/>
            <person name="Ohm R.A."/>
            <person name="Pangilinan J."/>
            <person name="Pereira M.F."/>
            <person name="Perotto S."/>
            <person name="Peter M."/>
            <person name="Pfister S."/>
            <person name="Riley R."/>
            <person name="Sitrit Y."/>
            <person name="Stielow J.B."/>
            <person name="Szollosi G."/>
            <person name="Zifcakova L."/>
            <person name="Stursova M."/>
            <person name="Spatafora J.W."/>
            <person name="Tedersoo L."/>
            <person name="Vaario L.M."/>
            <person name="Yamada A."/>
            <person name="Yan M."/>
            <person name="Wang P."/>
            <person name="Xu J."/>
            <person name="Bruns T."/>
            <person name="Baldrian P."/>
            <person name="Vilgalys R."/>
            <person name="Dunand C."/>
            <person name="Henrissat B."/>
            <person name="Grigoriev I.V."/>
            <person name="Hibbett D."/>
            <person name="Nagy L.G."/>
            <person name="Martin F.M."/>
        </authorList>
    </citation>
    <scope>NUCLEOTIDE SEQUENCE</scope>
    <source>
        <strain evidence="1">UP504</strain>
    </source>
</reference>
<dbReference type="EMBL" id="MU129127">
    <property type="protein sequence ID" value="KAF9506038.1"/>
    <property type="molecule type" value="Genomic_DNA"/>
</dbReference>
<gene>
    <name evidence="1" type="ORF">BS47DRAFT_1399872</name>
</gene>
<name>A0A9P6AHX9_9AGAM</name>
<evidence type="ECO:0000313" key="1">
    <source>
        <dbReference type="EMBL" id="KAF9506038.1"/>
    </source>
</evidence>
<organism evidence="1 2">
    <name type="scientific">Hydnum rufescens UP504</name>
    <dbReference type="NCBI Taxonomy" id="1448309"/>
    <lineage>
        <taxon>Eukaryota</taxon>
        <taxon>Fungi</taxon>
        <taxon>Dikarya</taxon>
        <taxon>Basidiomycota</taxon>
        <taxon>Agaricomycotina</taxon>
        <taxon>Agaricomycetes</taxon>
        <taxon>Cantharellales</taxon>
        <taxon>Hydnaceae</taxon>
        <taxon>Hydnum</taxon>
    </lineage>
</organism>
<dbReference type="AlphaFoldDB" id="A0A9P6AHX9"/>
<proteinExistence type="predicted"/>
<evidence type="ECO:0000313" key="2">
    <source>
        <dbReference type="Proteomes" id="UP000886523"/>
    </source>
</evidence>
<dbReference type="Proteomes" id="UP000886523">
    <property type="component" value="Unassembled WGS sequence"/>
</dbReference>
<sequence length="152" mass="16838">MLPFLSPYNIAFTSTPNDETPALPWTLAMFLLKGLNFLPQPHVFTRRSLVLRQQGPFLSPYNIAFISTHKDKTPALPSTLAVFFSRASISCLNPLFSPIAAEYFTNKPPVSLPLSVIRRRSFNAMSGGLCDGNFAVYFSNLTPRPLPSNIST</sequence>
<protein>
    <submittedName>
        <fullName evidence="1">Uncharacterized protein</fullName>
    </submittedName>
</protein>
<accession>A0A9P6AHX9</accession>
<keyword evidence="2" id="KW-1185">Reference proteome</keyword>
<comment type="caution">
    <text evidence="1">The sequence shown here is derived from an EMBL/GenBank/DDBJ whole genome shotgun (WGS) entry which is preliminary data.</text>
</comment>